<protein>
    <submittedName>
        <fullName evidence="2">Uncharacterized protein</fullName>
    </submittedName>
</protein>
<reference evidence="2" key="1">
    <citation type="submission" date="2018-06" db="EMBL/GenBank/DDBJ databases">
        <authorList>
            <person name="Zhirakovskaya E."/>
        </authorList>
    </citation>
    <scope>NUCLEOTIDE SEQUENCE</scope>
</reference>
<gene>
    <name evidence="2" type="ORF">MNBD_GAMMA19-114</name>
</gene>
<keyword evidence="1" id="KW-0812">Transmembrane</keyword>
<accession>A0A3B1APT5</accession>
<organism evidence="2">
    <name type="scientific">hydrothermal vent metagenome</name>
    <dbReference type="NCBI Taxonomy" id="652676"/>
    <lineage>
        <taxon>unclassified sequences</taxon>
        <taxon>metagenomes</taxon>
        <taxon>ecological metagenomes</taxon>
    </lineage>
</organism>
<evidence type="ECO:0000256" key="1">
    <source>
        <dbReference type="SAM" id="Phobius"/>
    </source>
</evidence>
<keyword evidence="1" id="KW-1133">Transmembrane helix</keyword>
<dbReference type="EMBL" id="UOFV01000549">
    <property type="protein sequence ID" value="VAX05742.1"/>
    <property type="molecule type" value="Genomic_DNA"/>
</dbReference>
<name>A0A3B1APT5_9ZZZZ</name>
<dbReference type="AlphaFoldDB" id="A0A3B1APT5"/>
<evidence type="ECO:0000313" key="2">
    <source>
        <dbReference type="EMBL" id="VAX05742.1"/>
    </source>
</evidence>
<feature type="transmembrane region" description="Helical" evidence="1">
    <location>
        <begin position="7"/>
        <end position="27"/>
    </location>
</feature>
<sequence length="130" mass="14491">MKKNIKYLLYITLSLLLVIILSVTYVLDRIEIGSALPPTPKPDNIPEKASWIGGLDGGMYVLVQKNNKDSPAIYDAEIYHSSGSASYKGKLVINAPENPQFNYNDVNSYSGWDGDTLYLQDGRYLTIVDE</sequence>
<proteinExistence type="predicted"/>
<keyword evidence="1" id="KW-0472">Membrane</keyword>